<keyword evidence="4" id="KW-0735">Signal-anchor</keyword>
<dbReference type="AlphaFoldDB" id="A0A835IZC9"/>
<dbReference type="InterPro" id="IPR004263">
    <property type="entry name" value="Exostosin"/>
</dbReference>
<comment type="similarity">
    <text evidence="2">Belongs to the glycosyltransferase 47 family.</text>
</comment>
<evidence type="ECO:0000256" key="2">
    <source>
        <dbReference type="ARBA" id="ARBA00010271"/>
    </source>
</evidence>
<keyword evidence="3" id="KW-0328">Glycosyltransferase</keyword>
<keyword evidence="4" id="KW-0812">Transmembrane</keyword>
<protein>
    <recommendedName>
        <fullName evidence="6">Exostosin GT47 domain-containing protein</fullName>
    </recommendedName>
</protein>
<name>A0A835IZC9_9MAGN</name>
<evidence type="ECO:0000313" key="7">
    <source>
        <dbReference type="EMBL" id="KAF9626174.1"/>
    </source>
</evidence>
<dbReference type="OrthoDB" id="1924787at2759"/>
<organism evidence="7 8">
    <name type="scientific">Coptis chinensis</name>
    <dbReference type="NCBI Taxonomy" id="261450"/>
    <lineage>
        <taxon>Eukaryota</taxon>
        <taxon>Viridiplantae</taxon>
        <taxon>Streptophyta</taxon>
        <taxon>Embryophyta</taxon>
        <taxon>Tracheophyta</taxon>
        <taxon>Spermatophyta</taxon>
        <taxon>Magnoliopsida</taxon>
        <taxon>Ranunculales</taxon>
        <taxon>Ranunculaceae</taxon>
        <taxon>Coptidoideae</taxon>
        <taxon>Coptis</taxon>
    </lineage>
</organism>
<dbReference type="Pfam" id="PF03016">
    <property type="entry name" value="Exostosin_GT47"/>
    <property type="match status" value="1"/>
</dbReference>
<evidence type="ECO:0000313" key="8">
    <source>
        <dbReference type="Proteomes" id="UP000631114"/>
    </source>
</evidence>
<proteinExistence type="inferred from homology"/>
<dbReference type="GO" id="GO:0000139">
    <property type="term" value="C:Golgi membrane"/>
    <property type="evidence" value="ECO:0007669"/>
    <property type="project" value="UniProtKB-SubCell"/>
</dbReference>
<evidence type="ECO:0000256" key="4">
    <source>
        <dbReference type="ARBA" id="ARBA00022968"/>
    </source>
</evidence>
<evidence type="ECO:0000256" key="5">
    <source>
        <dbReference type="ARBA" id="ARBA00023034"/>
    </source>
</evidence>
<dbReference type="GO" id="GO:0016757">
    <property type="term" value="F:glycosyltransferase activity"/>
    <property type="evidence" value="ECO:0007669"/>
    <property type="project" value="UniProtKB-KW"/>
</dbReference>
<comment type="caution">
    <text evidence="7">The sequence shown here is derived from an EMBL/GenBank/DDBJ whole genome shotgun (WGS) entry which is preliminary data.</text>
</comment>
<feature type="domain" description="Exostosin GT47" evidence="6">
    <location>
        <begin position="113"/>
        <end position="425"/>
    </location>
</feature>
<gene>
    <name evidence="7" type="ORF">IFM89_031301</name>
</gene>
<keyword evidence="8" id="KW-1185">Reference proteome</keyword>
<dbReference type="InterPro" id="IPR040911">
    <property type="entry name" value="Exostosin_GT47"/>
</dbReference>
<dbReference type="Proteomes" id="UP000631114">
    <property type="component" value="Unassembled WGS sequence"/>
</dbReference>
<accession>A0A835IZC9</accession>
<reference evidence="7 8" key="1">
    <citation type="submission" date="2020-10" db="EMBL/GenBank/DDBJ databases">
        <title>The Coptis chinensis genome and diversification of protoberbering-type alkaloids.</title>
        <authorList>
            <person name="Wang B."/>
            <person name="Shu S."/>
            <person name="Song C."/>
            <person name="Liu Y."/>
        </authorList>
    </citation>
    <scope>NUCLEOTIDE SEQUENCE [LARGE SCALE GENOMIC DNA]</scope>
    <source>
        <strain evidence="7">HL-2020</strain>
        <tissue evidence="7">Leaf</tissue>
    </source>
</reference>
<dbReference type="PANTHER" id="PTHR11062">
    <property type="entry name" value="EXOSTOSIN HEPARAN SULFATE GLYCOSYLTRANSFERASE -RELATED"/>
    <property type="match status" value="1"/>
</dbReference>
<dbReference type="EMBL" id="JADFTS010000001">
    <property type="protein sequence ID" value="KAF9626174.1"/>
    <property type="molecule type" value="Genomic_DNA"/>
</dbReference>
<dbReference type="PANTHER" id="PTHR11062:SF249">
    <property type="entry name" value="OS08G0438600 PROTEIN"/>
    <property type="match status" value="1"/>
</dbReference>
<evidence type="ECO:0000256" key="1">
    <source>
        <dbReference type="ARBA" id="ARBA00004323"/>
    </source>
</evidence>
<evidence type="ECO:0000256" key="3">
    <source>
        <dbReference type="ARBA" id="ARBA00022676"/>
    </source>
</evidence>
<evidence type="ECO:0000259" key="6">
    <source>
        <dbReference type="Pfam" id="PF03016"/>
    </source>
</evidence>
<sequence length="498" mass="56680">MNSSMSEKSMKSSRYLLCLVTISMSLLILSSIFLLRSSSVALINGSVFRQILVNNSSAYIRPNTNNNSDRSLDTTSRISGKVPNQNSQISIASKEVIEETIGRRNVCDTNQALLKIFMYDLPPEFHFGLLGWKGNGNQIWPDVSKLNRIPSYPGGLNLQHSIEYWLTLDLLASNTPSIMRPCSAIRVLNSTQADAIFVPFFSSLSYNRHSKTHGKGKKSLNRLLQERLVDFLVRRDEWKRWGGKDHIILAHHPNSMLNVRKQLGSAMLVLADFGRYPVEIANIDKDIIVPYRHVVRSVNGDSADFNRRPILVYFQGAIYRKDGGFIRQELYYLLKDEKDVHFTFGSVHGSGINKAAQGMSSSKFCLNIAGDTPSSNRLFDAISSHCVPVIISDEIELPYEDILDYSEFCIFVPASDAMKKGFLLNLLKRIKRDKWTKMWEKLKDVAKHFEYQYPSQPGDAVDMIWEAISRKISSTSSVQLRLHRRNRFRQTQLMGNIK</sequence>
<keyword evidence="3" id="KW-0808">Transferase</keyword>
<keyword evidence="5" id="KW-0333">Golgi apparatus</keyword>
<comment type="subcellular location">
    <subcellularLocation>
        <location evidence="1">Golgi apparatus membrane</location>
        <topology evidence="1">Single-pass type II membrane protein</topology>
    </subcellularLocation>
</comment>